<dbReference type="InterPro" id="IPR043502">
    <property type="entry name" value="DNA/RNA_pol_sf"/>
</dbReference>
<dbReference type="Pfam" id="PF13456">
    <property type="entry name" value="RVT_3"/>
    <property type="match status" value="1"/>
</dbReference>
<evidence type="ECO:0000259" key="4">
    <source>
        <dbReference type="PROSITE" id="PS50994"/>
    </source>
</evidence>
<feature type="domain" description="RNase H type-1" evidence="3">
    <location>
        <begin position="998"/>
        <end position="1127"/>
    </location>
</feature>
<evidence type="ECO:0000256" key="2">
    <source>
        <dbReference type="SAM" id="MobiDB-lite"/>
    </source>
</evidence>
<keyword evidence="1" id="KW-0233">DNA recombination</keyword>
<evidence type="ECO:0000313" key="5">
    <source>
        <dbReference type="EMBL" id="SPD18811.1"/>
    </source>
</evidence>
<feature type="region of interest" description="Disordered" evidence="2">
    <location>
        <begin position="259"/>
        <end position="285"/>
    </location>
</feature>
<dbReference type="Gene3D" id="3.30.420.10">
    <property type="entry name" value="Ribonuclease H-like superfamily/Ribonuclease H"/>
    <property type="match status" value="2"/>
</dbReference>
<dbReference type="EMBL" id="OIVN01004695">
    <property type="protein sequence ID" value="SPD18811.1"/>
    <property type="molecule type" value="Genomic_DNA"/>
</dbReference>
<dbReference type="GO" id="GO:0006310">
    <property type="term" value="P:DNA recombination"/>
    <property type="evidence" value="ECO:0007669"/>
    <property type="project" value="UniProtKB-KW"/>
</dbReference>
<protein>
    <submittedName>
        <fullName evidence="5">Uncharacterized protein</fullName>
    </submittedName>
</protein>
<dbReference type="GO" id="GO:0003676">
    <property type="term" value="F:nucleic acid binding"/>
    <property type="evidence" value="ECO:0007669"/>
    <property type="project" value="InterPro"/>
</dbReference>
<dbReference type="PROSITE" id="PS50879">
    <property type="entry name" value="RNASE_H_1"/>
    <property type="match status" value="1"/>
</dbReference>
<feature type="compositionally biased region" description="Basic and acidic residues" evidence="2">
    <location>
        <begin position="97"/>
        <end position="111"/>
    </location>
</feature>
<evidence type="ECO:0000259" key="3">
    <source>
        <dbReference type="PROSITE" id="PS50879"/>
    </source>
</evidence>
<name>A0A2N9I4R6_FAGSY</name>
<dbReference type="InterPro" id="IPR002156">
    <property type="entry name" value="RNaseH_domain"/>
</dbReference>
<proteinExistence type="predicted"/>
<feature type="domain" description="Integrase catalytic" evidence="4">
    <location>
        <begin position="1319"/>
        <end position="1402"/>
    </location>
</feature>
<dbReference type="Pfam" id="PF17921">
    <property type="entry name" value="Integrase_H2C2"/>
    <property type="match status" value="1"/>
</dbReference>
<feature type="region of interest" description="Disordered" evidence="2">
    <location>
        <begin position="1"/>
        <end position="52"/>
    </location>
</feature>
<evidence type="ECO:0000256" key="1">
    <source>
        <dbReference type="ARBA" id="ARBA00023172"/>
    </source>
</evidence>
<organism evidence="5">
    <name type="scientific">Fagus sylvatica</name>
    <name type="common">Beechnut</name>
    <dbReference type="NCBI Taxonomy" id="28930"/>
    <lineage>
        <taxon>Eukaryota</taxon>
        <taxon>Viridiplantae</taxon>
        <taxon>Streptophyta</taxon>
        <taxon>Embryophyta</taxon>
        <taxon>Tracheophyta</taxon>
        <taxon>Spermatophyta</taxon>
        <taxon>Magnoliopsida</taxon>
        <taxon>eudicotyledons</taxon>
        <taxon>Gunneridae</taxon>
        <taxon>Pentapetalae</taxon>
        <taxon>rosids</taxon>
        <taxon>fabids</taxon>
        <taxon>Fagales</taxon>
        <taxon>Fagaceae</taxon>
        <taxon>Fagus</taxon>
    </lineage>
</organism>
<dbReference type="SUPFAM" id="SSF53098">
    <property type="entry name" value="Ribonuclease H-like"/>
    <property type="match status" value="2"/>
</dbReference>
<dbReference type="Gene3D" id="2.40.70.10">
    <property type="entry name" value="Acid Proteases"/>
    <property type="match status" value="1"/>
</dbReference>
<dbReference type="Pfam" id="PF03732">
    <property type="entry name" value="Retrotrans_gag"/>
    <property type="match status" value="1"/>
</dbReference>
<dbReference type="PROSITE" id="PS50994">
    <property type="entry name" value="INTEGRASE"/>
    <property type="match status" value="1"/>
</dbReference>
<sequence>MEGENAFVLVNNPPPHPSGTRRVMSEVCVEANRERAQGQRGRSHATRDMIDAEALRRSRKIERLERELRELKEVQASCDQQSSRRQRSRSHSGSCESSHRCPKRSEEETTGLRKIPNVAGRSMALYNGDDILMCRIFPSSLGDVALRWFDRLEHGSIHSWTELAEAFTTRFITNTRKPKKVDSLMALAMRPSESLKSYSARYWETYNEIDRCGEDVAISQFRFGLPVGSKLRQSLAKKPPPDMSNLMSRIEQHVRVEEDGLQPQKQSGDNVVVQKRSAQPETSRAQRNLKQLGQITRESFQAINTTFKEPIFKILPQIKNKPYFVWPAKLGGDPASRESMPYCAYHREKGHLTESCRNYKALLEELVRDGHLHQFVDSAKHQQQRVHVPKPKAPIGTIEVIHSHARADNFEDGNPGSRPFKGGVQLSHSDALVVTMQIGDFEVKRILIDPGSSVEIMYDSLFKGLGLEHKDLDRKVDPLYGFSRESVMPVGQVTVKVHAGTISFPTEFWVLNSYSPYNAILGRPWLHKMKAVPSTLHQRLRFPTPEGIMEVRGASLSHELRDGLIALLMEYTDVFAWNPYEAPGVDPAFACHSLNVDPLIRLVVQKGRQISPLHLEAVCEEVNRLVEARAIREILYPTWLSNTVVVKKKNVEVYIDDMVVKSVYAGDHLGDLRVVFNTLRRHRLKLNASKCAFGVGSGKFLGFMVTQRGIEANPDQISAILELRPPRTKGKNFHWGDQSDQAFERLKEYLAAAPLLSTPVNGESLYVYLAVSEHAVSAAIAREDYSVQKPVYYTSKTLDGAESRYLPLEKLAFALVCSAKKLPVTSPTLIPTDALLNIVLFGKDTQQSLKALSQGIAPPRAPGASPMWSKVLHMGDAPGALGGAIPRDKALRDCCVSFPKRTILSSASVGIRAGDVTLPHYFQAHTMVVLTEQPLKAVLRSADFSGRISKWGAQLGAYDINYRPRTFIKGQVLADFIAEFTPVEMGPMWVNHVSSIQHMEGWKLYIDGASNSRGSGLGVVLTAPQGQMMELAIHLGFPTSNNVAEYEALLHGLRCAITLQADPLLVYCDSQLVVNQISGNYAAKDEKMKIYLVEAKKLLEKFKHVQVEHIGRDLNGHADALASLASAVAPELRRIISVGVQSLPSVGGDIINEVCSVDQSPSWMSPILAYLKYDILLVDRKEADRIRRVAPRYWVSKEGHLYRRSYTGPYLRCVHPDTVQNYLWEIYEGVCGGHTGGRSLAHRAIGQGYWWSYMQKDAAQYVKKCDKCQRFAPSIHQPAASLNPIASPWPFSQWGLDIVGPLPRAPGNRQWLIVATDYFTNGPFREFCEHYGIRIHFSTPAYPQGNGQAESSNKTLLDGIKKRLEKAKGRWVEELPNILWTYRTTPRCSTGETPFSLTYGVEAVIPLEIGLPTICTEYYDPVTNETSLATDLDLAEEKRDSALIHLATYQNGLRRIYEKRINPRELAVGDLVLRKVMGAKQDPTHGKLGPNWEGPYKIASVAGTEAFRLMRA</sequence>
<dbReference type="InterPro" id="IPR012337">
    <property type="entry name" value="RNaseH-like_sf"/>
</dbReference>
<dbReference type="InterPro" id="IPR001584">
    <property type="entry name" value="Integrase_cat-core"/>
</dbReference>
<reference evidence="5" key="1">
    <citation type="submission" date="2018-02" db="EMBL/GenBank/DDBJ databases">
        <authorList>
            <person name="Cohen D.B."/>
            <person name="Kent A.D."/>
        </authorList>
    </citation>
    <scope>NUCLEOTIDE SEQUENCE</scope>
</reference>
<dbReference type="InterPro" id="IPR043128">
    <property type="entry name" value="Rev_trsase/Diguanyl_cyclase"/>
</dbReference>
<dbReference type="Gene3D" id="3.10.10.10">
    <property type="entry name" value="HIV Type 1 Reverse Transcriptase, subunit A, domain 1"/>
    <property type="match status" value="1"/>
</dbReference>
<feature type="compositionally biased region" description="Polar residues" evidence="2">
    <location>
        <begin position="276"/>
        <end position="285"/>
    </location>
</feature>
<dbReference type="CDD" id="cd09279">
    <property type="entry name" value="RNase_HI_like"/>
    <property type="match status" value="1"/>
</dbReference>
<accession>A0A2N9I4R6</accession>
<dbReference type="Pfam" id="PF17919">
    <property type="entry name" value="RT_RNaseH_2"/>
    <property type="match status" value="1"/>
</dbReference>
<dbReference type="GO" id="GO:0015074">
    <property type="term" value="P:DNA integration"/>
    <property type="evidence" value="ECO:0007669"/>
    <property type="project" value="InterPro"/>
</dbReference>
<dbReference type="InterPro" id="IPR036397">
    <property type="entry name" value="RNaseH_sf"/>
</dbReference>
<dbReference type="PANTHER" id="PTHR48475">
    <property type="entry name" value="RIBONUCLEASE H"/>
    <property type="match status" value="1"/>
</dbReference>
<dbReference type="Gene3D" id="1.10.340.70">
    <property type="match status" value="1"/>
</dbReference>
<dbReference type="InterPro" id="IPR000477">
    <property type="entry name" value="RT_dom"/>
</dbReference>
<dbReference type="InterPro" id="IPR041577">
    <property type="entry name" value="RT_RNaseH_2"/>
</dbReference>
<dbReference type="Gene3D" id="3.30.70.270">
    <property type="match status" value="1"/>
</dbReference>
<dbReference type="CDD" id="cd00303">
    <property type="entry name" value="retropepsin_like"/>
    <property type="match status" value="1"/>
</dbReference>
<dbReference type="GO" id="GO:0004523">
    <property type="term" value="F:RNA-DNA hybrid ribonuclease activity"/>
    <property type="evidence" value="ECO:0007669"/>
    <property type="project" value="InterPro"/>
</dbReference>
<dbReference type="InterPro" id="IPR005162">
    <property type="entry name" value="Retrotrans_gag_dom"/>
</dbReference>
<dbReference type="InterPro" id="IPR021109">
    <property type="entry name" value="Peptidase_aspartic_dom_sf"/>
</dbReference>
<gene>
    <name evidence="5" type="ORF">FSB_LOCUS46693</name>
</gene>
<feature type="region of interest" description="Disordered" evidence="2">
    <location>
        <begin position="74"/>
        <end position="112"/>
    </location>
</feature>
<dbReference type="Pfam" id="PF00078">
    <property type="entry name" value="RVT_1"/>
    <property type="match status" value="1"/>
</dbReference>
<dbReference type="InterPro" id="IPR041588">
    <property type="entry name" value="Integrase_H2C2"/>
</dbReference>
<dbReference type="PANTHER" id="PTHR48475:SF2">
    <property type="entry name" value="RIBONUCLEASE H"/>
    <property type="match status" value="1"/>
</dbReference>
<dbReference type="SUPFAM" id="SSF56672">
    <property type="entry name" value="DNA/RNA polymerases"/>
    <property type="match status" value="1"/>
</dbReference>